<keyword evidence="2" id="KW-0813">Transport</keyword>
<evidence type="ECO:0000313" key="13">
    <source>
        <dbReference type="EMBL" id="MFD0800444.1"/>
    </source>
</evidence>
<evidence type="ECO:0000256" key="8">
    <source>
        <dbReference type="ARBA" id="ARBA00023136"/>
    </source>
</evidence>
<organism evidence="13 14">
    <name type="scientific">Streptomonospora algeriensis</name>
    <dbReference type="NCBI Taxonomy" id="995084"/>
    <lineage>
        <taxon>Bacteria</taxon>
        <taxon>Bacillati</taxon>
        <taxon>Actinomycetota</taxon>
        <taxon>Actinomycetes</taxon>
        <taxon>Streptosporangiales</taxon>
        <taxon>Nocardiopsidaceae</taxon>
        <taxon>Streptomonospora</taxon>
    </lineage>
</organism>
<gene>
    <name evidence="13" type="primary">mmsB</name>
    <name evidence="13" type="ORF">ACFQZU_03800</name>
</gene>
<keyword evidence="8 12" id="KW-0472">Membrane</keyword>
<evidence type="ECO:0000256" key="6">
    <source>
        <dbReference type="ARBA" id="ARBA00022692"/>
    </source>
</evidence>
<evidence type="ECO:0000256" key="5">
    <source>
        <dbReference type="ARBA" id="ARBA00022597"/>
    </source>
</evidence>
<dbReference type="EMBL" id="JBHTHR010000055">
    <property type="protein sequence ID" value="MFD0800444.1"/>
    <property type="molecule type" value="Genomic_DNA"/>
</dbReference>
<dbReference type="NCBIfam" id="NF040906">
    <property type="entry name" value="GguB"/>
    <property type="match status" value="1"/>
</dbReference>
<dbReference type="Proteomes" id="UP001596956">
    <property type="component" value="Unassembled WGS sequence"/>
</dbReference>
<feature type="transmembrane region" description="Helical" evidence="12">
    <location>
        <begin position="323"/>
        <end position="349"/>
    </location>
</feature>
<keyword evidence="5" id="KW-0762">Sugar transport</keyword>
<dbReference type="Pfam" id="PF02653">
    <property type="entry name" value="BPD_transp_2"/>
    <property type="match status" value="1"/>
</dbReference>
<keyword evidence="14" id="KW-1185">Reference proteome</keyword>
<protein>
    <recommendedName>
        <fullName evidence="10">Xylose transport system permease protein XylH</fullName>
    </recommendedName>
</protein>
<proteinExistence type="predicted"/>
<dbReference type="InterPro" id="IPR001851">
    <property type="entry name" value="ABC_transp_permease"/>
</dbReference>
<feature type="transmembrane region" description="Helical" evidence="12">
    <location>
        <begin position="213"/>
        <end position="231"/>
    </location>
</feature>
<evidence type="ECO:0000313" key="14">
    <source>
        <dbReference type="Proteomes" id="UP001596956"/>
    </source>
</evidence>
<evidence type="ECO:0000256" key="3">
    <source>
        <dbReference type="ARBA" id="ARBA00022475"/>
    </source>
</evidence>
<dbReference type="CDD" id="cd06579">
    <property type="entry name" value="TM_PBP1_transp_AraH_like"/>
    <property type="match status" value="1"/>
</dbReference>
<feature type="transmembrane region" description="Helical" evidence="12">
    <location>
        <begin position="285"/>
        <end position="303"/>
    </location>
</feature>
<evidence type="ECO:0000256" key="4">
    <source>
        <dbReference type="ARBA" id="ARBA00022519"/>
    </source>
</evidence>
<keyword evidence="6 12" id="KW-0812">Transmembrane</keyword>
<feature type="transmembrane region" description="Helical" evidence="12">
    <location>
        <begin position="237"/>
        <end position="254"/>
    </location>
</feature>
<evidence type="ECO:0000256" key="9">
    <source>
        <dbReference type="ARBA" id="ARBA00035611"/>
    </source>
</evidence>
<evidence type="ECO:0000256" key="12">
    <source>
        <dbReference type="SAM" id="Phobius"/>
    </source>
</evidence>
<comment type="caution">
    <text evidence="13">The sequence shown here is derived from an EMBL/GenBank/DDBJ whole genome shotgun (WGS) entry which is preliminary data.</text>
</comment>
<sequence length="447" mass="46311">MQSTFLRTLRDLVRNNARQYGMVIALAVIVVLFQVLTGGLLLRPLNITNVIMQNSYVLILAVGMMLVIITGHIDLSVGSVVAFTGAASTVLMTSWGLPPLVVVPLALAMGGLIGAWQGFWIAYVRIPAFIVTLAGMLIFRGATLIVLGGRSIGPLPQSVRVWASGFVPGFTDGPHLLTLALGAAGSVALVWVQWRVRARSLHHGLPAVSAKVNAAKSAATVAAVMLFAYAMADYNGIPIVGLLLIVLIVGYAFMMKSTTAGRRIYAVGGSEKAARLSGVKTKRTTFWVFVNMGVLSALAGLVFTARLNAATPGAGEMFELDAIAAAFIGGASASGGVGTVIGAVVGALVMGVMNNGMSIIGLGVDWQQAIKGLVLLAAVAFDIYNKQRVGSGRSGGTTARKGSGSPQAPPERAQEAPEKEGGTEASLSISTILMTLTSLLSCLVTCS</sequence>
<reference evidence="14" key="1">
    <citation type="journal article" date="2019" name="Int. J. Syst. Evol. Microbiol.">
        <title>The Global Catalogue of Microorganisms (GCM) 10K type strain sequencing project: providing services to taxonomists for standard genome sequencing and annotation.</title>
        <authorList>
            <consortium name="The Broad Institute Genomics Platform"/>
            <consortium name="The Broad Institute Genome Sequencing Center for Infectious Disease"/>
            <person name="Wu L."/>
            <person name="Ma J."/>
        </authorList>
    </citation>
    <scope>NUCLEOTIDE SEQUENCE [LARGE SCALE GENOMIC DNA]</scope>
    <source>
        <strain evidence="14">CCUG 63369</strain>
    </source>
</reference>
<feature type="transmembrane region" description="Helical" evidence="12">
    <location>
        <begin position="20"/>
        <end position="42"/>
    </location>
</feature>
<keyword evidence="7 12" id="KW-1133">Transmembrane helix</keyword>
<evidence type="ECO:0000256" key="2">
    <source>
        <dbReference type="ARBA" id="ARBA00022448"/>
    </source>
</evidence>
<feature type="transmembrane region" description="Helical" evidence="12">
    <location>
        <begin position="128"/>
        <end position="153"/>
    </location>
</feature>
<feature type="compositionally biased region" description="Basic and acidic residues" evidence="11">
    <location>
        <begin position="412"/>
        <end position="422"/>
    </location>
</feature>
<name>A0ABW3BDN2_9ACTN</name>
<feature type="non-terminal residue" evidence="13">
    <location>
        <position position="447"/>
    </location>
</feature>
<evidence type="ECO:0000256" key="11">
    <source>
        <dbReference type="SAM" id="MobiDB-lite"/>
    </source>
</evidence>
<feature type="transmembrane region" description="Helical" evidence="12">
    <location>
        <begin position="173"/>
        <end position="192"/>
    </location>
</feature>
<dbReference type="PANTHER" id="PTHR32196">
    <property type="entry name" value="ABC TRANSPORTER PERMEASE PROTEIN YPHD-RELATED-RELATED"/>
    <property type="match status" value="1"/>
</dbReference>
<accession>A0ABW3BDN2</accession>
<feature type="transmembrane region" description="Helical" evidence="12">
    <location>
        <begin position="95"/>
        <end position="116"/>
    </location>
</feature>
<evidence type="ECO:0000256" key="10">
    <source>
        <dbReference type="ARBA" id="ARBA00035686"/>
    </source>
</evidence>
<dbReference type="PANTHER" id="PTHR32196:SF32">
    <property type="entry name" value="XYLOSE TRANSPORT SYSTEM PERMEASE PROTEIN XYLH"/>
    <property type="match status" value="1"/>
</dbReference>
<evidence type="ECO:0000256" key="1">
    <source>
        <dbReference type="ARBA" id="ARBA00004651"/>
    </source>
</evidence>
<keyword evidence="3" id="KW-1003">Cell membrane</keyword>
<feature type="transmembrane region" description="Helical" evidence="12">
    <location>
        <begin position="54"/>
        <end position="75"/>
    </location>
</feature>
<evidence type="ECO:0000256" key="7">
    <source>
        <dbReference type="ARBA" id="ARBA00022989"/>
    </source>
</evidence>
<comment type="subcellular location">
    <subcellularLocation>
        <location evidence="1">Cell membrane</location>
        <topology evidence="1">Multi-pass membrane protein</topology>
    </subcellularLocation>
</comment>
<feature type="region of interest" description="Disordered" evidence="11">
    <location>
        <begin position="391"/>
        <end position="422"/>
    </location>
</feature>
<comment type="function">
    <text evidence="9">Part of the binding-protein-dependent transport system for D-xylose. Probably responsible for the translocation of the substrate across the membrane.</text>
</comment>
<keyword evidence="4" id="KW-0997">Cell inner membrane</keyword>